<evidence type="ECO:0000256" key="2">
    <source>
        <dbReference type="ARBA" id="ARBA00013064"/>
    </source>
</evidence>
<dbReference type="InterPro" id="IPR036116">
    <property type="entry name" value="FN3_sf"/>
</dbReference>
<reference evidence="16 17" key="1">
    <citation type="submission" date="2021-06" db="EMBL/GenBank/DDBJ databases">
        <authorList>
            <person name="Palmer J.M."/>
        </authorList>
    </citation>
    <scope>NUCLEOTIDE SEQUENCE [LARGE SCALE GENOMIC DNA]</scope>
    <source>
        <strain evidence="16 17">MEX-2019</strain>
        <tissue evidence="16">Muscle</tissue>
    </source>
</reference>
<evidence type="ECO:0000256" key="9">
    <source>
        <dbReference type="ARBA" id="ARBA00023180"/>
    </source>
</evidence>
<feature type="domain" description="Fibronectin type-III" evidence="15">
    <location>
        <begin position="99"/>
        <end position="185"/>
    </location>
</feature>
<dbReference type="EC" id="3.1.3.48" evidence="2"/>
<evidence type="ECO:0000259" key="14">
    <source>
        <dbReference type="PROSITE" id="PS50056"/>
    </source>
</evidence>
<feature type="chain" id="PRO_5043642539" description="protein-tyrosine-phosphatase" evidence="12">
    <location>
        <begin position="29"/>
        <end position="1044"/>
    </location>
</feature>
<comment type="subcellular location">
    <subcellularLocation>
        <location evidence="1">Membrane</location>
        <topology evidence="1">Single-pass type I membrane protein</topology>
    </subcellularLocation>
</comment>
<proteinExistence type="predicted"/>
<evidence type="ECO:0000259" key="13">
    <source>
        <dbReference type="PROSITE" id="PS50055"/>
    </source>
</evidence>
<evidence type="ECO:0000256" key="11">
    <source>
        <dbReference type="SAM" id="Phobius"/>
    </source>
</evidence>
<dbReference type="EMBL" id="JAHHUM010000333">
    <property type="protein sequence ID" value="KAK5620827.1"/>
    <property type="molecule type" value="Genomic_DNA"/>
</dbReference>
<comment type="catalytic activity">
    <reaction evidence="10">
        <text>O-phospho-L-tyrosyl-[protein] + H2O = L-tyrosyl-[protein] + phosphate</text>
        <dbReference type="Rhea" id="RHEA:10684"/>
        <dbReference type="Rhea" id="RHEA-COMP:10136"/>
        <dbReference type="Rhea" id="RHEA-COMP:20101"/>
        <dbReference type="ChEBI" id="CHEBI:15377"/>
        <dbReference type="ChEBI" id="CHEBI:43474"/>
        <dbReference type="ChEBI" id="CHEBI:46858"/>
        <dbReference type="ChEBI" id="CHEBI:61978"/>
        <dbReference type="EC" id="3.1.3.48"/>
    </reaction>
</comment>
<dbReference type="PANTHER" id="PTHR46957:SF10">
    <property type="entry name" value="PROTEIN TYROSINE PHOSPHATASE, RECEPTOR TYPE, H"/>
    <property type="match status" value="1"/>
</dbReference>
<dbReference type="InterPro" id="IPR000242">
    <property type="entry name" value="PTP_cat"/>
</dbReference>
<dbReference type="SMART" id="SM00060">
    <property type="entry name" value="FN3"/>
    <property type="match status" value="6"/>
</dbReference>
<keyword evidence="8 11" id="KW-0472">Membrane</keyword>
<dbReference type="PROSITE" id="PS50056">
    <property type="entry name" value="TYR_PHOSPHATASE_2"/>
    <property type="match status" value="1"/>
</dbReference>
<dbReference type="AlphaFoldDB" id="A0AAV9SHP2"/>
<feature type="domain" description="Fibronectin type-III" evidence="15">
    <location>
        <begin position="267"/>
        <end position="349"/>
    </location>
</feature>
<feature type="domain" description="Fibronectin type-III" evidence="15">
    <location>
        <begin position="350"/>
        <end position="437"/>
    </location>
</feature>
<dbReference type="Pfam" id="PF00102">
    <property type="entry name" value="Y_phosphatase"/>
    <property type="match status" value="1"/>
</dbReference>
<name>A0AAV9SHP2_9TELE</name>
<evidence type="ECO:0000256" key="8">
    <source>
        <dbReference type="ARBA" id="ARBA00023136"/>
    </source>
</evidence>
<dbReference type="InterPro" id="IPR000387">
    <property type="entry name" value="Tyr_Pase_dom"/>
</dbReference>
<dbReference type="SUPFAM" id="SSF52799">
    <property type="entry name" value="(Phosphotyrosine protein) phosphatases II"/>
    <property type="match status" value="1"/>
</dbReference>
<evidence type="ECO:0000313" key="17">
    <source>
        <dbReference type="Proteomes" id="UP001311232"/>
    </source>
</evidence>
<keyword evidence="9" id="KW-0325">Glycoprotein</keyword>
<dbReference type="GO" id="GO:0016020">
    <property type="term" value="C:membrane"/>
    <property type="evidence" value="ECO:0007669"/>
    <property type="project" value="UniProtKB-SubCell"/>
</dbReference>
<dbReference type="FunFam" id="3.90.190.10:FF:000009">
    <property type="entry name" value="Receptor-type tyrosine-protein phosphatase beta"/>
    <property type="match status" value="1"/>
</dbReference>
<dbReference type="SUPFAM" id="SSF49265">
    <property type="entry name" value="Fibronectin type III"/>
    <property type="match status" value="3"/>
</dbReference>
<dbReference type="InterPro" id="IPR029021">
    <property type="entry name" value="Prot-tyrosine_phosphatase-like"/>
</dbReference>
<keyword evidence="6" id="KW-0904">Protein phosphatase</keyword>
<dbReference type="InterPro" id="IPR003595">
    <property type="entry name" value="Tyr_Pase_cat"/>
</dbReference>
<dbReference type="Gene3D" id="2.60.40.10">
    <property type="entry name" value="Immunoglobulins"/>
    <property type="match status" value="4"/>
</dbReference>
<feature type="signal peptide" evidence="12">
    <location>
        <begin position="1"/>
        <end position="28"/>
    </location>
</feature>
<dbReference type="SMART" id="SM00404">
    <property type="entry name" value="PTPc_motif"/>
    <property type="match status" value="1"/>
</dbReference>
<dbReference type="GO" id="GO:0004725">
    <property type="term" value="F:protein tyrosine phosphatase activity"/>
    <property type="evidence" value="ECO:0007669"/>
    <property type="project" value="UniProtKB-EC"/>
</dbReference>
<evidence type="ECO:0000256" key="1">
    <source>
        <dbReference type="ARBA" id="ARBA00004479"/>
    </source>
</evidence>
<dbReference type="GO" id="GO:0043235">
    <property type="term" value="C:receptor complex"/>
    <property type="evidence" value="ECO:0007669"/>
    <property type="project" value="TreeGrafter"/>
</dbReference>
<dbReference type="InterPro" id="IPR050713">
    <property type="entry name" value="RTP_Phos/Ushers"/>
</dbReference>
<accession>A0AAV9SHP2</accession>
<evidence type="ECO:0000256" key="4">
    <source>
        <dbReference type="ARBA" id="ARBA00022729"/>
    </source>
</evidence>
<dbReference type="CDD" id="cd00063">
    <property type="entry name" value="FN3"/>
    <property type="match status" value="4"/>
</dbReference>
<evidence type="ECO:0000256" key="10">
    <source>
        <dbReference type="ARBA" id="ARBA00051722"/>
    </source>
</evidence>
<dbReference type="PROSITE" id="PS50055">
    <property type="entry name" value="TYR_PHOSPHATASE_PTP"/>
    <property type="match status" value="1"/>
</dbReference>
<dbReference type="PANTHER" id="PTHR46957">
    <property type="entry name" value="CYTOKINE RECEPTOR"/>
    <property type="match status" value="1"/>
</dbReference>
<dbReference type="SMART" id="SM00194">
    <property type="entry name" value="PTPc"/>
    <property type="match status" value="1"/>
</dbReference>
<dbReference type="InterPro" id="IPR013783">
    <property type="entry name" value="Ig-like_fold"/>
</dbReference>
<organism evidence="16 17">
    <name type="scientific">Crenichthys baileyi</name>
    <name type="common">White River springfish</name>
    <dbReference type="NCBI Taxonomy" id="28760"/>
    <lineage>
        <taxon>Eukaryota</taxon>
        <taxon>Metazoa</taxon>
        <taxon>Chordata</taxon>
        <taxon>Craniata</taxon>
        <taxon>Vertebrata</taxon>
        <taxon>Euteleostomi</taxon>
        <taxon>Actinopterygii</taxon>
        <taxon>Neopterygii</taxon>
        <taxon>Teleostei</taxon>
        <taxon>Neoteleostei</taxon>
        <taxon>Acanthomorphata</taxon>
        <taxon>Ovalentaria</taxon>
        <taxon>Atherinomorphae</taxon>
        <taxon>Cyprinodontiformes</taxon>
        <taxon>Goodeidae</taxon>
        <taxon>Crenichthys</taxon>
    </lineage>
</organism>
<keyword evidence="7 11" id="KW-1133">Transmembrane helix</keyword>
<keyword evidence="17" id="KW-1185">Reference proteome</keyword>
<feature type="domain" description="Tyrosine specific protein phosphatases" evidence="14">
    <location>
        <begin position="934"/>
        <end position="1007"/>
    </location>
</feature>
<evidence type="ECO:0000256" key="7">
    <source>
        <dbReference type="ARBA" id="ARBA00022989"/>
    </source>
</evidence>
<feature type="transmembrane region" description="Helical" evidence="11">
    <location>
        <begin position="688"/>
        <end position="711"/>
    </location>
</feature>
<evidence type="ECO:0000256" key="6">
    <source>
        <dbReference type="ARBA" id="ARBA00022912"/>
    </source>
</evidence>
<evidence type="ECO:0000313" key="16">
    <source>
        <dbReference type="EMBL" id="KAK5620827.1"/>
    </source>
</evidence>
<dbReference type="PROSITE" id="PS50853">
    <property type="entry name" value="FN3"/>
    <property type="match status" value="3"/>
</dbReference>
<keyword evidence="5" id="KW-0378">Hydrolase</keyword>
<dbReference type="InterPro" id="IPR016130">
    <property type="entry name" value="Tyr_Pase_AS"/>
</dbReference>
<evidence type="ECO:0000259" key="15">
    <source>
        <dbReference type="PROSITE" id="PS50853"/>
    </source>
</evidence>
<protein>
    <recommendedName>
        <fullName evidence="2">protein-tyrosine-phosphatase</fullName>
        <ecNumber evidence="2">3.1.3.48</ecNumber>
    </recommendedName>
</protein>
<comment type="caution">
    <text evidence="16">The sequence shown here is derived from an EMBL/GenBank/DDBJ whole genome shotgun (WGS) entry which is preliminary data.</text>
</comment>
<keyword evidence="3 11" id="KW-0812">Transmembrane</keyword>
<dbReference type="Gene3D" id="3.90.190.10">
    <property type="entry name" value="Protein tyrosine phosphatase superfamily"/>
    <property type="match status" value="1"/>
</dbReference>
<gene>
    <name evidence="16" type="ORF">CRENBAI_018227</name>
</gene>
<evidence type="ECO:0000256" key="12">
    <source>
        <dbReference type="SAM" id="SignalP"/>
    </source>
</evidence>
<sequence>MKLLSFKSTSNHLLQGVCLSLLWVVANCNSTEPNINMVNLTVSLEIGEVEQIEVNDISGEPVVYVASGLTAGRRYSFTLFTVLNGLYSSGYSFTAVTAPPDAGNFEHITQNETSITLQWTKVEEINTYTLRYNNKEVNITHSEGNATYTVSGLTSATRYNFTLFTVFDYAPSRGKTINAVTAPPDTGNFEHITQNETSITLQWTKVEEINTYTLRYNNKEVNITHSEGNATYTVSGLTSATRYNFTLFTVFDYAPSRGKTINAVTAPPDTGNFENITQNETSITLQWTKVAEINTYTLCYNNKEVNITHSEGNATYTVSGLTSATRYNFTLFTVFDYAPSRGESITAVTAPENPADFETIGQTETSITLQWKGVTNVQEYIVSFNDREINFTETKENVTHIISDLESGTTYNFRLLSVFDYARSSGTNLTAPTVPPKVSSVSVTERFLDRATLELNDANKGWKYKAVVKDPDAVVNENNFKNIVSFSVTNLKPGSEYSFTVTTTFSGLNSTPHLGFIVTTIDCGSVTWHVTNSSIWGTVEGLFSKATASNESKTHVSPVGKTVSFTDLHPGATYEISLEYNLSSTLLPQCSIKLPIVPPSLTARCSYWASGYGTGISWDTPGGVWTAVEVHINGKTFLVDRKESQLTVNGLQPARRYEVSLTSKLVTEFGNRSSEPSVFICSTDNRGVIAGSVLGVLLFCVLIAVIALIVLKRPDIIRRKKSLLSGSKESYSNGKIISVANFPDHFYQMSLDENRGFSQEYESLAPVGLDQTRRAATLPENKEKNRFTNILPYDWSRVKLNTSIPNDTLDYINANYIQGYNSSREYIASQGPLPSTVNDFWLMVWEQKVKRIVMVTNCIEAGRTKCEQYWPEDSKPRRYGELIISKTFEDMESNWTLRKFRVKHTNDSEERTVKHFHFTAWPDHGVPQGTEVLIHFRGLVRQHIESEGSKAPTVVHCSAGVGRTGTIIALDVLLQQLEREQAVGINNFVHKMRRHRSHMVQTESQYVFLHQCIMDTLQLPSKEENIYENDDLIYVNATALRQLR</sequence>
<evidence type="ECO:0000256" key="3">
    <source>
        <dbReference type="ARBA" id="ARBA00022692"/>
    </source>
</evidence>
<dbReference type="Proteomes" id="UP001311232">
    <property type="component" value="Unassembled WGS sequence"/>
</dbReference>
<evidence type="ECO:0000256" key="5">
    <source>
        <dbReference type="ARBA" id="ARBA00022801"/>
    </source>
</evidence>
<dbReference type="PROSITE" id="PS00383">
    <property type="entry name" value="TYR_PHOSPHATASE_1"/>
    <property type="match status" value="1"/>
</dbReference>
<dbReference type="Pfam" id="PF00041">
    <property type="entry name" value="fn3"/>
    <property type="match status" value="4"/>
</dbReference>
<dbReference type="InterPro" id="IPR003961">
    <property type="entry name" value="FN3_dom"/>
</dbReference>
<keyword evidence="4 12" id="KW-0732">Signal</keyword>
<dbReference type="PRINTS" id="PR00700">
    <property type="entry name" value="PRTYPHPHTASE"/>
</dbReference>
<feature type="domain" description="Tyrosine-protein phosphatase" evidence="13">
    <location>
        <begin position="757"/>
        <end position="1016"/>
    </location>
</feature>